<sequence length="128" mass="14686">MKFSLKYFLLSILLFLIEVLIATVFKDIFFVRAYLGDVIVVILIYTLILTFFKVENRTKLITRIFIFSVIVEVLQYFKIADVLGLKPGSIAAIVVGNSFSWIDILCYAAGCTIIFLITKLWTNVTFRL</sequence>
<organism evidence="2 3">
    <name type="scientific">Kaistella gelatinilytica</name>
    <dbReference type="NCBI Taxonomy" id="2787636"/>
    <lineage>
        <taxon>Bacteria</taxon>
        <taxon>Pseudomonadati</taxon>
        <taxon>Bacteroidota</taxon>
        <taxon>Flavobacteriia</taxon>
        <taxon>Flavobacteriales</taxon>
        <taxon>Weeksellaceae</taxon>
        <taxon>Chryseobacterium group</taxon>
        <taxon>Kaistella</taxon>
    </lineage>
</organism>
<gene>
    <name evidence="2" type="ORF">IV494_11400</name>
</gene>
<name>A0ABS0FDN0_9FLAO</name>
<keyword evidence="3" id="KW-1185">Reference proteome</keyword>
<keyword evidence="1" id="KW-0812">Transmembrane</keyword>
<feature type="transmembrane region" description="Helical" evidence="1">
    <location>
        <begin position="60"/>
        <end position="79"/>
    </location>
</feature>
<evidence type="ECO:0000313" key="3">
    <source>
        <dbReference type="Proteomes" id="UP000660070"/>
    </source>
</evidence>
<comment type="caution">
    <text evidence="2">The sequence shown here is derived from an EMBL/GenBank/DDBJ whole genome shotgun (WGS) entry which is preliminary data.</text>
</comment>
<reference evidence="2 3" key="1">
    <citation type="submission" date="2020-11" db="EMBL/GenBank/DDBJ databases">
        <title>Kaistella gelatinilytica sp. nov., a flavobacterium isolated from Antarctic Soil.</title>
        <authorList>
            <person name="Li J."/>
        </authorList>
    </citation>
    <scope>NUCLEOTIDE SEQUENCE [LARGE SCALE GENOMIC DNA]</scope>
    <source>
        <strain evidence="2 3">G5-32</strain>
    </source>
</reference>
<feature type="transmembrane region" description="Helical" evidence="1">
    <location>
        <begin position="31"/>
        <end position="48"/>
    </location>
</feature>
<evidence type="ECO:0000256" key="1">
    <source>
        <dbReference type="SAM" id="Phobius"/>
    </source>
</evidence>
<dbReference type="Proteomes" id="UP000660070">
    <property type="component" value="Unassembled WGS sequence"/>
</dbReference>
<dbReference type="Pfam" id="PF10990">
    <property type="entry name" value="DUF2809"/>
    <property type="match status" value="1"/>
</dbReference>
<dbReference type="InterPro" id="IPR021257">
    <property type="entry name" value="DUF2809"/>
</dbReference>
<protein>
    <submittedName>
        <fullName evidence="2">DUF2809 domain-containing protein</fullName>
    </submittedName>
</protein>
<evidence type="ECO:0000313" key="2">
    <source>
        <dbReference type="EMBL" id="MBF8457785.1"/>
    </source>
</evidence>
<proteinExistence type="predicted"/>
<feature type="transmembrane region" description="Helical" evidence="1">
    <location>
        <begin position="7"/>
        <end position="25"/>
    </location>
</feature>
<accession>A0ABS0FDN0</accession>
<keyword evidence="1" id="KW-1133">Transmembrane helix</keyword>
<feature type="transmembrane region" description="Helical" evidence="1">
    <location>
        <begin position="99"/>
        <end position="121"/>
    </location>
</feature>
<dbReference type="RefSeq" id="WP_196080269.1">
    <property type="nucleotide sequence ID" value="NZ_JADPVI010000003.1"/>
</dbReference>
<dbReference type="EMBL" id="JADPVI010000003">
    <property type="protein sequence ID" value="MBF8457785.1"/>
    <property type="molecule type" value="Genomic_DNA"/>
</dbReference>
<keyword evidence="1" id="KW-0472">Membrane</keyword>